<feature type="region of interest" description="Disordered" evidence="1">
    <location>
        <begin position="267"/>
        <end position="344"/>
    </location>
</feature>
<sequence>GGNYSVEIKGRLAEWEARFSSGGAASSMGGRAYQKSELDLQKIQESGSISTAPLRLSVPTASSVAGSRRDERSRESGSGGEMGIERQAPALSLPPERHPPWNIAQQVRKWGIKYDGRSDPLGIIEILEERAITYGIELDRMPRALSEVLVDKAAKWCLTSGLRDVPWRRALTALLQLAFWERILSRFGVPRTFVCDNGNLLMLERELRLPAALYDEGTPGSSTRETQPEAKEVKMREIFDSNLQRASKDQGRHYNLRRRDWRQTLGSAVVRGPFRSETPPLVEEPSSPPRPPGSPESYTQRCADDRSSSGWATPTPWTASEEEETPAGEIDVIPVTGAGRRQGA</sequence>
<organism evidence="2 3">
    <name type="scientific">Drosophila navojoa</name>
    <name type="common">Fruit fly</name>
    <dbReference type="NCBI Taxonomy" id="7232"/>
    <lineage>
        <taxon>Eukaryota</taxon>
        <taxon>Metazoa</taxon>
        <taxon>Ecdysozoa</taxon>
        <taxon>Arthropoda</taxon>
        <taxon>Hexapoda</taxon>
        <taxon>Insecta</taxon>
        <taxon>Pterygota</taxon>
        <taxon>Neoptera</taxon>
        <taxon>Endopterygota</taxon>
        <taxon>Diptera</taxon>
        <taxon>Brachycera</taxon>
        <taxon>Muscomorpha</taxon>
        <taxon>Ephydroidea</taxon>
        <taxon>Drosophilidae</taxon>
        <taxon>Drosophila</taxon>
    </lineage>
</organism>
<accession>A0A484AQJ4</accession>
<feature type="region of interest" description="Disordered" evidence="1">
    <location>
        <begin position="47"/>
        <end position="85"/>
    </location>
</feature>
<protein>
    <submittedName>
        <fullName evidence="2">Uncharacterized protein</fullName>
    </submittedName>
</protein>
<comment type="caution">
    <text evidence="2">The sequence shown here is derived from an EMBL/GenBank/DDBJ whole genome shotgun (WGS) entry which is preliminary data.</text>
</comment>
<feature type="compositionally biased region" description="Low complexity" evidence="1">
    <location>
        <begin position="276"/>
        <end position="285"/>
    </location>
</feature>
<feature type="compositionally biased region" description="Polar residues" evidence="1">
    <location>
        <begin position="308"/>
        <end position="318"/>
    </location>
</feature>
<evidence type="ECO:0000313" key="3">
    <source>
        <dbReference type="Proteomes" id="UP000295192"/>
    </source>
</evidence>
<evidence type="ECO:0000313" key="2">
    <source>
        <dbReference type="EMBL" id="TDG38869.1"/>
    </source>
</evidence>
<keyword evidence="3" id="KW-1185">Reference proteome</keyword>
<reference evidence="2 3" key="1">
    <citation type="journal article" date="2019" name="J. Hered.">
        <title>An Improved Genome Assembly for Drosophila navojoa, the Basal Species in the mojavensis Cluster.</title>
        <authorList>
            <person name="Vanderlinde T."/>
            <person name="Dupim E.G."/>
            <person name="Nazario-Yepiz N.O."/>
            <person name="Carvalho A.B."/>
        </authorList>
    </citation>
    <scope>NUCLEOTIDE SEQUENCE [LARGE SCALE GENOMIC DNA]</scope>
    <source>
        <strain evidence="2">Navoj_Jal97</strain>
        <tissue evidence="2">Whole organism</tissue>
    </source>
</reference>
<proteinExistence type="predicted"/>
<dbReference type="AlphaFoldDB" id="A0A484AQJ4"/>
<name>A0A484AQJ4_DRONA</name>
<dbReference type="Proteomes" id="UP000295192">
    <property type="component" value="Unassembled WGS sequence"/>
</dbReference>
<evidence type="ECO:0000256" key="1">
    <source>
        <dbReference type="SAM" id="MobiDB-lite"/>
    </source>
</evidence>
<dbReference type="EMBL" id="LSRL02001744">
    <property type="protein sequence ID" value="TDG38869.1"/>
    <property type="molecule type" value="Genomic_DNA"/>
</dbReference>
<feature type="non-terminal residue" evidence="2">
    <location>
        <position position="1"/>
    </location>
</feature>
<gene>
    <name evidence="2" type="ORF">AWZ03_014707</name>
</gene>